<gene>
    <name evidence="1" type="ORF">PSTG_16203</name>
</gene>
<proteinExistence type="predicted"/>
<reference evidence="2" key="1">
    <citation type="submission" date="2014-03" db="EMBL/GenBank/DDBJ databases">
        <title>The Genome Sequence of Puccinia striiformis f. sp. tritici PST-78.</title>
        <authorList>
            <consortium name="The Broad Institute Genome Sequencing Platform"/>
            <person name="Cuomo C."/>
            <person name="Hulbert S."/>
            <person name="Chen X."/>
            <person name="Walker B."/>
            <person name="Young S.K."/>
            <person name="Zeng Q."/>
            <person name="Gargeya S."/>
            <person name="Fitzgerald M."/>
            <person name="Haas B."/>
            <person name="Abouelleil A."/>
            <person name="Alvarado L."/>
            <person name="Arachchi H.M."/>
            <person name="Berlin A.M."/>
            <person name="Chapman S.B."/>
            <person name="Goldberg J."/>
            <person name="Griggs A."/>
            <person name="Gujja S."/>
            <person name="Hansen M."/>
            <person name="Howarth C."/>
            <person name="Imamovic A."/>
            <person name="Larimer J."/>
            <person name="McCowan C."/>
            <person name="Montmayeur A."/>
            <person name="Murphy C."/>
            <person name="Neiman D."/>
            <person name="Pearson M."/>
            <person name="Priest M."/>
            <person name="Roberts A."/>
            <person name="Saif S."/>
            <person name="Shea T."/>
            <person name="Sisk P."/>
            <person name="Sykes S."/>
            <person name="Wortman J."/>
            <person name="Nusbaum C."/>
            <person name="Birren B."/>
        </authorList>
    </citation>
    <scope>NUCLEOTIDE SEQUENCE [LARGE SCALE GENOMIC DNA]</scope>
    <source>
        <strain evidence="2">race PST-78</strain>
    </source>
</reference>
<dbReference type="Proteomes" id="UP000054564">
    <property type="component" value="Unassembled WGS sequence"/>
</dbReference>
<name>A0A0L0UTS7_9BASI</name>
<evidence type="ECO:0000313" key="1">
    <source>
        <dbReference type="EMBL" id="KNE90331.1"/>
    </source>
</evidence>
<dbReference type="OrthoDB" id="3205788at2759"/>
<protein>
    <submittedName>
        <fullName evidence="1">Uncharacterized protein</fullName>
    </submittedName>
</protein>
<organism evidence="1 2">
    <name type="scientific">Puccinia striiformis f. sp. tritici PST-78</name>
    <dbReference type="NCBI Taxonomy" id="1165861"/>
    <lineage>
        <taxon>Eukaryota</taxon>
        <taxon>Fungi</taxon>
        <taxon>Dikarya</taxon>
        <taxon>Basidiomycota</taxon>
        <taxon>Pucciniomycotina</taxon>
        <taxon>Pucciniomycetes</taxon>
        <taxon>Pucciniales</taxon>
        <taxon>Pucciniaceae</taxon>
        <taxon>Puccinia</taxon>
    </lineage>
</organism>
<dbReference type="AlphaFoldDB" id="A0A0L0UTS7"/>
<sequence>MAIVLARVTFASLEEVTSLALQIDNELNGATGSYNTSTQPPADPNAMDLLAFRGQLSKTEKLKMMRNGQCFRCAERGET</sequence>
<accession>A0A0L0UTS7</accession>
<comment type="caution">
    <text evidence="1">The sequence shown here is derived from an EMBL/GenBank/DDBJ whole genome shotgun (WGS) entry which is preliminary data.</text>
</comment>
<keyword evidence="2" id="KW-1185">Reference proteome</keyword>
<dbReference type="EMBL" id="AJIL01000262">
    <property type="protein sequence ID" value="KNE90331.1"/>
    <property type="molecule type" value="Genomic_DNA"/>
</dbReference>
<evidence type="ECO:0000313" key="2">
    <source>
        <dbReference type="Proteomes" id="UP000054564"/>
    </source>
</evidence>